<dbReference type="Pfam" id="PF07727">
    <property type="entry name" value="RVT_2"/>
    <property type="match status" value="2"/>
</dbReference>
<evidence type="ECO:0000259" key="1">
    <source>
        <dbReference type="Pfam" id="PF07727"/>
    </source>
</evidence>
<dbReference type="GO" id="GO:0030983">
    <property type="term" value="F:mismatched DNA binding"/>
    <property type="evidence" value="ECO:0007669"/>
    <property type="project" value="InterPro"/>
</dbReference>
<dbReference type="PANTHER" id="PTHR48466">
    <property type="entry name" value="OS10G0509000 PROTEIN-RELATED"/>
    <property type="match status" value="1"/>
</dbReference>
<feature type="domain" description="Reverse transcriptase Ty1/copia-type" evidence="1">
    <location>
        <begin position="551"/>
        <end position="628"/>
    </location>
</feature>
<dbReference type="Gene3D" id="3.40.50.300">
    <property type="entry name" value="P-loop containing nucleotide triphosphate hydrolases"/>
    <property type="match status" value="1"/>
</dbReference>
<feature type="domain" description="Reverse transcriptase Ty1/copia-type" evidence="1">
    <location>
        <begin position="167"/>
        <end position="220"/>
    </location>
</feature>
<evidence type="ECO:0000313" key="2">
    <source>
        <dbReference type="EMBL" id="GEU87460.1"/>
    </source>
</evidence>
<dbReference type="InterPro" id="IPR027417">
    <property type="entry name" value="P-loop_NTPase"/>
</dbReference>
<sequence>MDKAFEVHPDGTRCIKNQSWLPLFVILAIGRGTSGSPYGSWSIIMCTMNKLATITIGHEASIAWTWAGAAWAGTTFNWAEARVEAPMVLGLLSCSIPSGPICCWHNLVSNSPTHVVSLRPCPILWSTFVSDIGFSCYCSSSNILYHDSLRSWMEYGYESLFTLSEQHRHKYHADGSLSRYKARLIANGRSQQQEIDYDETFSPIVKSATIRIVLSLVAEDYLAETPRKKLKEPRSLMENSPCKEEITRYKKATEEAYVRSRLFEQFGEYVPGLVVPVYRRMCVVLILVWASGELGMWWTRLWVRRLDIYRFGPKSLEITLIVPVVVHFELTSPLTATPSKIPLTFLHVEGMYVRQSQSPQPKNTDGIVQVQEVEEKPVRIILGPLGIVQLAKICKQSDIYEGEDDSVLSTQEYTKQVVEDVGEDDNFNSGSWVGATEYVKANGGIVSRCIGDIKTILKNELEQVVAIIKSCSLNALGDLNVTIKDLFDTLQIFSPNLSMHYLNITKKNVVKVFYKDFVPGNGSGVGGSGMLMEEEEIVELVEEEEMADLETLSRYKARLVANDSSRQLGVDFDETFSPVVKRPFIRTVLSLAVSRQWHIYQLDVKNAFLNGDLSETVYMHQPPGFVNPWEPHFAALKRILHYVQGTLELGLHLYASATTSVVGCTDADWACCPSTHSGISGCCYVVAKTAWIRNLIRELHSPLLTATLVYYDNISVVYMSANPIQHHRTKHIDIDIHFVHDMVKVVHVRVLYVPSRFQYADIFTKDSFGFLVDKSSSFVVSGRSSVSFPSYVLDAYEEYLSSNARNIYICLGSGLGTGTLVEPLFVVPSNDELQQAIASVAKAEADVLLEITHKILMCWSALVTNIEKRQKAMKDVSDARARRKVNNSILTGPVCAIFLFCEGLYVLSSKPMMMTWFDFIFVDIVDEQSLSQSLSTFYGHLKQTCPSFTLHLFLKPDSRDKICFYCSGSGTGTRVEPLSTIPLNDELQQARATVAKVAADVILEITHKMQTDLDVVSCRSSVTP</sequence>
<dbReference type="EMBL" id="BKCJ010009543">
    <property type="protein sequence ID" value="GEU87460.1"/>
    <property type="molecule type" value="Genomic_DNA"/>
</dbReference>
<organism evidence="2">
    <name type="scientific">Tanacetum cinerariifolium</name>
    <name type="common">Dalmatian daisy</name>
    <name type="synonym">Chrysanthemum cinerariifolium</name>
    <dbReference type="NCBI Taxonomy" id="118510"/>
    <lineage>
        <taxon>Eukaryota</taxon>
        <taxon>Viridiplantae</taxon>
        <taxon>Streptophyta</taxon>
        <taxon>Embryophyta</taxon>
        <taxon>Tracheophyta</taxon>
        <taxon>Spermatophyta</taxon>
        <taxon>Magnoliopsida</taxon>
        <taxon>eudicotyledons</taxon>
        <taxon>Gunneridae</taxon>
        <taxon>Pentapetalae</taxon>
        <taxon>asterids</taxon>
        <taxon>campanulids</taxon>
        <taxon>Asterales</taxon>
        <taxon>Asteraceae</taxon>
        <taxon>Asteroideae</taxon>
        <taxon>Anthemideae</taxon>
        <taxon>Anthemidinae</taxon>
        <taxon>Tanacetum</taxon>
    </lineage>
</organism>
<dbReference type="GO" id="GO:0006298">
    <property type="term" value="P:mismatch repair"/>
    <property type="evidence" value="ECO:0007669"/>
    <property type="project" value="InterPro"/>
</dbReference>
<gene>
    <name evidence="2" type="ORF">Tci_059438</name>
</gene>
<dbReference type="AlphaFoldDB" id="A0A6L2NMX9"/>
<dbReference type="InterPro" id="IPR013103">
    <property type="entry name" value="RVT_2"/>
</dbReference>
<accession>A0A6L2NMX9</accession>
<dbReference type="PANTHER" id="PTHR48466:SF2">
    <property type="entry name" value="OS10G0509000 PROTEIN"/>
    <property type="match status" value="1"/>
</dbReference>
<reference evidence="2" key="1">
    <citation type="journal article" date="2019" name="Sci. Rep.">
        <title>Draft genome of Tanacetum cinerariifolium, the natural source of mosquito coil.</title>
        <authorList>
            <person name="Yamashiro T."/>
            <person name="Shiraishi A."/>
            <person name="Satake H."/>
            <person name="Nakayama K."/>
        </authorList>
    </citation>
    <scope>NUCLEOTIDE SEQUENCE</scope>
</reference>
<dbReference type="InterPro" id="IPR045076">
    <property type="entry name" value="MutS"/>
</dbReference>
<dbReference type="GO" id="GO:0005524">
    <property type="term" value="F:ATP binding"/>
    <property type="evidence" value="ECO:0007669"/>
    <property type="project" value="InterPro"/>
</dbReference>
<comment type="caution">
    <text evidence="2">The sequence shown here is derived from an EMBL/GenBank/DDBJ whole genome shotgun (WGS) entry which is preliminary data.</text>
</comment>
<dbReference type="CDD" id="cd09272">
    <property type="entry name" value="RNase_HI_RT_Ty1"/>
    <property type="match status" value="1"/>
</dbReference>
<proteinExistence type="predicted"/>
<name>A0A6L2NMX9_TANCI</name>
<protein>
    <submittedName>
        <fullName evidence="2">Ribonuclease H-like domain-containing protein</fullName>
    </submittedName>
</protein>
<dbReference type="GO" id="GO:0140664">
    <property type="term" value="F:ATP-dependent DNA damage sensor activity"/>
    <property type="evidence" value="ECO:0007669"/>
    <property type="project" value="InterPro"/>
</dbReference>